<gene>
    <name evidence="2" type="ORF">ERS852478_02447</name>
</gene>
<accession>A0A174E6A5</accession>
<dbReference type="Gene3D" id="3.40.50.300">
    <property type="entry name" value="P-loop containing nucleotide triphosphate hydrolases"/>
    <property type="match status" value="2"/>
</dbReference>
<evidence type="ECO:0000313" key="3">
    <source>
        <dbReference type="Proteomes" id="UP000095431"/>
    </source>
</evidence>
<proteinExistence type="predicted"/>
<name>A0A174E6A5_9FIRM</name>
<dbReference type="InterPro" id="IPR011545">
    <property type="entry name" value="DEAD/DEAH_box_helicase_dom"/>
</dbReference>
<sequence>MHTGEGKTLVGLLLLQSLLNSKEGPCLYICPNKYLVRQVCSEADKFGIPFCTFGESTEIPNDFLAGSKILITHVQKIFNGRSVFGTDNNYIKTGAVLMDDSHACIDTIKSAFTISISKSENPEIYSKILTLFNDDMIEQGEGSWLDIQAGDYNTFMAVPYWSWNNKKTEMLKILSAAQENSQIYYTWPLMRDQIENYCCYISGSKIEISPYNVSIRTFGSFSYATHRILMSATTQDDSFFVKGLEFRPEAVKNPLRNEKQKWSGEKMLIIPSLVEESCDHDLIVTNFCKSSLSKFGIVALVPSTKNCRQYQNLGAITATTGNIVEELDKLKKGIFSKIVVINNRYDGIDLPDESCRILIMDSLPYFDSLADRYEEQACPNSELINKRIAQKIEQGIGRGVRGEKDYCAILIIGSELVRFMRSIATNKFFSPQTRKQIDIGIEIADMAKEDKTESPIKVVLSLIKQMLVRDEGWKEYYASEMDTIVEDNAESQVYDRLLKERQAEQFFCEGEYEKAISSMQRLIDGLNVDDTEKGWYLQQLARYTYPTSIAESIKIQKSAFKKNTQLLKPSTGIDYTKISYIHQDRLNNIRTYMRKFSDYGELFLSVNATLDNLSFGIEATKFEAALKDVGALLGYVSQRPDKEIRKGPDNLWCGSNDHYLLFECKSEVSGTRQEITKHEAGQMNNHCAWFEDQYGPNANVDRFMIISTKTLSYEGDFTHKVKIIRPNKLKILKDQIKGFIKELKPFSLDEISDDTLHEFLTLHHLNVEDFSEQYSEEYYHKTR</sequence>
<evidence type="ECO:0000259" key="1">
    <source>
        <dbReference type="PROSITE" id="PS51192"/>
    </source>
</evidence>
<dbReference type="GO" id="GO:0016818">
    <property type="term" value="F:hydrolase activity, acting on acid anhydrides, in phosphorus-containing anhydrides"/>
    <property type="evidence" value="ECO:0007669"/>
    <property type="project" value="InterPro"/>
</dbReference>
<dbReference type="Proteomes" id="UP000095431">
    <property type="component" value="Unassembled WGS sequence"/>
</dbReference>
<feature type="domain" description="Helicase ATP-binding" evidence="1">
    <location>
        <begin position="1"/>
        <end position="138"/>
    </location>
</feature>
<dbReference type="GO" id="GO:0006139">
    <property type="term" value="P:nucleobase-containing compound metabolic process"/>
    <property type="evidence" value="ECO:0007669"/>
    <property type="project" value="InterPro"/>
</dbReference>
<dbReference type="PROSITE" id="PS51192">
    <property type="entry name" value="HELICASE_ATP_BIND_1"/>
    <property type="match status" value="1"/>
</dbReference>
<dbReference type="AlphaFoldDB" id="A0A174E6A5"/>
<dbReference type="Pfam" id="PF13307">
    <property type="entry name" value="Helicase_C_2"/>
    <property type="match status" value="1"/>
</dbReference>
<organism evidence="2 3">
    <name type="scientific">Blautia wexlerae</name>
    <dbReference type="NCBI Taxonomy" id="418240"/>
    <lineage>
        <taxon>Bacteria</taxon>
        <taxon>Bacillati</taxon>
        <taxon>Bacillota</taxon>
        <taxon>Clostridia</taxon>
        <taxon>Lachnospirales</taxon>
        <taxon>Lachnospiraceae</taxon>
        <taxon>Blautia</taxon>
    </lineage>
</organism>
<dbReference type="EMBL" id="CYZN01000016">
    <property type="protein sequence ID" value="CUO31939.1"/>
    <property type="molecule type" value="Genomic_DNA"/>
</dbReference>
<dbReference type="GO" id="GO:0003676">
    <property type="term" value="F:nucleic acid binding"/>
    <property type="evidence" value="ECO:0007669"/>
    <property type="project" value="InterPro"/>
</dbReference>
<dbReference type="SUPFAM" id="SSF52540">
    <property type="entry name" value="P-loop containing nucleoside triphosphate hydrolases"/>
    <property type="match status" value="1"/>
</dbReference>
<evidence type="ECO:0000313" key="2">
    <source>
        <dbReference type="EMBL" id="CUO31939.1"/>
    </source>
</evidence>
<dbReference type="InterPro" id="IPR027417">
    <property type="entry name" value="P-loop_NTPase"/>
</dbReference>
<dbReference type="InterPro" id="IPR006555">
    <property type="entry name" value="ATP-dep_Helicase_C"/>
</dbReference>
<dbReference type="SMART" id="SM00491">
    <property type="entry name" value="HELICc2"/>
    <property type="match status" value="1"/>
</dbReference>
<dbReference type="GO" id="GO:0005524">
    <property type="term" value="F:ATP binding"/>
    <property type="evidence" value="ECO:0007669"/>
    <property type="project" value="InterPro"/>
</dbReference>
<protein>
    <recommendedName>
        <fullName evidence="1">Helicase ATP-binding domain-containing protein</fullName>
    </recommendedName>
</protein>
<dbReference type="Pfam" id="PF00270">
    <property type="entry name" value="DEAD"/>
    <property type="match status" value="1"/>
</dbReference>
<reference evidence="2 3" key="1">
    <citation type="submission" date="2015-09" db="EMBL/GenBank/DDBJ databases">
        <authorList>
            <consortium name="Pathogen Informatics"/>
        </authorList>
    </citation>
    <scope>NUCLEOTIDE SEQUENCE [LARGE SCALE GENOMIC DNA]</scope>
    <source>
        <strain evidence="2 3">2789STDY5834863</strain>
    </source>
</reference>
<dbReference type="GO" id="GO:0004386">
    <property type="term" value="F:helicase activity"/>
    <property type="evidence" value="ECO:0007669"/>
    <property type="project" value="InterPro"/>
</dbReference>
<dbReference type="InterPro" id="IPR014001">
    <property type="entry name" value="Helicase_ATP-bd"/>
</dbReference>